<accession>A0A367XAG0</accession>
<dbReference type="AlphaFoldDB" id="A0A367XAG0"/>
<proteinExistence type="predicted"/>
<evidence type="ECO:0000313" key="1">
    <source>
        <dbReference type="EMBL" id="RCK50645.1"/>
    </source>
</evidence>
<protein>
    <submittedName>
        <fullName evidence="1">Uncharacterized protein</fullName>
    </submittedName>
</protein>
<evidence type="ECO:0000313" key="2">
    <source>
        <dbReference type="Proteomes" id="UP000252266"/>
    </source>
</evidence>
<dbReference type="EMBL" id="JPWJ01000005">
    <property type="protein sequence ID" value="RCK50645.1"/>
    <property type="molecule type" value="Genomic_DNA"/>
</dbReference>
<comment type="caution">
    <text evidence="1">The sequence shown here is derived from an EMBL/GenBank/DDBJ whole genome shotgun (WGS) entry which is preliminary data.</text>
</comment>
<dbReference type="Proteomes" id="UP000252266">
    <property type="component" value="Unassembled WGS sequence"/>
</dbReference>
<sequence>MVTSNSVGVLLSLPFVQHIIKGSGIDAGVVRRQFAFIAVDGYVAMHVMQICAMRRPLDMTAEL</sequence>
<reference evidence="1 2" key="1">
    <citation type="submission" date="2014-07" db="EMBL/GenBank/DDBJ databases">
        <title>Draft genome sequence of Thalassospira xiamenensis IB13.</title>
        <authorList>
            <person name="Lai Q."/>
            <person name="Shao Z."/>
        </authorList>
    </citation>
    <scope>NUCLEOTIDE SEQUENCE [LARGE SCALE GENOMIC DNA]</scope>
    <source>
        <strain evidence="1 2">IB13</strain>
    </source>
</reference>
<name>A0A367XAG0_9PROT</name>
<organism evidence="1 2">
    <name type="scientific">Thalassospira xiamenensis</name>
    <dbReference type="NCBI Taxonomy" id="220697"/>
    <lineage>
        <taxon>Bacteria</taxon>
        <taxon>Pseudomonadati</taxon>
        <taxon>Pseudomonadota</taxon>
        <taxon>Alphaproteobacteria</taxon>
        <taxon>Rhodospirillales</taxon>
        <taxon>Thalassospiraceae</taxon>
        <taxon>Thalassospira</taxon>
    </lineage>
</organism>
<gene>
    <name evidence="1" type="ORF">TH44_11760</name>
</gene>